<evidence type="ECO:0000313" key="2">
    <source>
        <dbReference type="EMBL" id="VFJ54701.1"/>
    </source>
</evidence>
<sequence length="95" mass="10740">MRYYSVSLDDVGEFIDFLCQRDSDRQLTRAAMATLEPALNNVWDNADDAEHDALSVHRSACRQAAPGCRRQQRCLQPVRSDIILMSVTSQVRARG</sequence>
<name>A0A450SLY4_9GAMM</name>
<evidence type="ECO:0000313" key="1">
    <source>
        <dbReference type="EMBL" id="VFJ44094.1"/>
    </source>
</evidence>
<proteinExistence type="predicted"/>
<dbReference type="EMBL" id="CAADEX010000048">
    <property type="protein sequence ID" value="VFJ54701.1"/>
    <property type="molecule type" value="Genomic_DNA"/>
</dbReference>
<protein>
    <submittedName>
        <fullName evidence="2">Uncharacterized protein</fullName>
    </submittedName>
</protein>
<dbReference type="AlphaFoldDB" id="A0A450SLY4"/>
<reference evidence="2" key="1">
    <citation type="submission" date="2019-02" db="EMBL/GenBank/DDBJ databases">
        <authorList>
            <person name="Gruber-Vodicka R. H."/>
            <person name="Seah K. B. B."/>
        </authorList>
    </citation>
    <scope>NUCLEOTIDE SEQUENCE</scope>
    <source>
        <strain evidence="1">BECK_DK161</strain>
        <strain evidence="2">BECK_DK47</strain>
    </source>
</reference>
<accession>A0A450SLY4</accession>
<gene>
    <name evidence="2" type="ORF">BECKDK2373B_GA0170837_104812</name>
    <name evidence="1" type="ORF">BECKDK2373C_GA0170839_100757</name>
</gene>
<dbReference type="EMBL" id="CAADEY010000007">
    <property type="protein sequence ID" value="VFJ44094.1"/>
    <property type="molecule type" value="Genomic_DNA"/>
</dbReference>
<organism evidence="2">
    <name type="scientific">Candidatus Kentrum sp. DK</name>
    <dbReference type="NCBI Taxonomy" id="2126562"/>
    <lineage>
        <taxon>Bacteria</taxon>
        <taxon>Pseudomonadati</taxon>
        <taxon>Pseudomonadota</taxon>
        <taxon>Gammaproteobacteria</taxon>
        <taxon>Candidatus Kentrum</taxon>
    </lineage>
</organism>